<feature type="compositionally biased region" description="Acidic residues" evidence="1">
    <location>
        <begin position="645"/>
        <end position="658"/>
    </location>
</feature>
<reference evidence="2" key="1">
    <citation type="submission" date="2021-07" db="EMBL/GenBank/DDBJ databases">
        <authorList>
            <person name="Catto M.A."/>
            <person name="Jacobson A."/>
            <person name="Kennedy G."/>
            <person name="Labadie P."/>
            <person name="Hunt B.G."/>
            <person name="Srinivasan R."/>
        </authorList>
    </citation>
    <scope>NUCLEOTIDE SEQUENCE</scope>
    <source>
        <strain evidence="2">PL_HMW_Pooled</strain>
        <tissue evidence="2">Head</tissue>
    </source>
</reference>
<feature type="compositionally biased region" description="Basic residues" evidence="1">
    <location>
        <begin position="351"/>
        <end position="364"/>
    </location>
</feature>
<feature type="compositionally biased region" description="Low complexity" evidence="1">
    <location>
        <begin position="860"/>
        <end position="870"/>
    </location>
</feature>
<feature type="compositionally biased region" description="Low complexity" evidence="1">
    <location>
        <begin position="749"/>
        <end position="767"/>
    </location>
</feature>
<dbReference type="AlphaFoldDB" id="A0AAE1H6R0"/>
<protein>
    <submittedName>
        <fullName evidence="2">Protein Skeletor, isoforms D/E</fullName>
    </submittedName>
</protein>
<reference evidence="2" key="2">
    <citation type="journal article" date="2023" name="BMC Genomics">
        <title>Pest status, molecular evolution, and epigenetic factors derived from the genome assembly of Frankliniella fusca, a thysanopteran phytovirus vector.</title>
        <authorList>
            <person name="Catto M.A."/>
            <person name="Labadie P.E."/>
            <person name="Jacobson A.L."/>
            <person name="Kennedy G.G."/>
            <person name="Srinivasan R."/>
            <person name="Hunt B.G."/>
        </authorList>
    </citation>
    <scope>NUCLEOTIDE SEQUENCE</scope>
    <source>
        <strain evidence="2">PL_HMW_Pooled</strain>
    </source>
</reference>
<comment type="caution">
    <text evidence="2">The sequence shown here is derived from an EMBL/GenBank/DDBJ whole genome shotgun (WGS) entry which is preliminary data.</text>
</comment>
<feature type="region of interest" description="Disordered" evidence="1">
    <location>
        <begin position="704"/>
        <end position="767"/>
    </location>
</feature>
<feature type="compositionally biased region" description="Acidic residues" evidence="1">
    <location>
        <begin position="592"/>
        <end position="608"/>
    </location>
</feature>
<feature type="compositionally biased region" description="Low complexity" evidence="1">
    <location>
        <begin position="32"/>
        <end position="57"/>
    </location>
</feature>
<feature type="compositionally biased region" description="Basic and acidic residues" evidence="1">
    <location>
        <begin position="635"/>
        <end position="644"/>
    </location>
</feature>
<evidence type="ECO:0000313" key="2">
    <source>
        <dbReference type="EMBL" id="KAK3915806.1"/>
    </source>
</evidence>
<feature type="region of interest" description="Disordered" evidence="1">
    <location>
        <begin position="70"/>
        <end position="91"/>
    </location>
</feature>
<name>A0AAE1H6R0_9NEOP</name>
<proteinExistence type="predicted"/>
<feature type="compositionally biased region" description="Low complexity" evidence="1">
    <location>
        <begin position="622"/>
        <end position="634"/>
    </location>
</feature>
<keyword evidence="3" id="KW-1185">Reference proteome</keyword>
<feature type="region of interest" description="Disordered" evidence="1">
    <location>
        <begin position="32"/>
        <end position="58"/>
    </location>
</feature>
<feature type="compositionally biased region" description="Basic and acidic residues" evidence="1">
    <location>
        <begin position="609"/>
        <end position="619"/>
    </location>
</feature>
<feature type="compositionally biased region" description="Pro residues" evidence="1">
    <location>
        <begin position="710"/>
        <end position="720"/>
    </location>
</feature>
<evidence type="ECO:0000313" key="3">
    <source>
        <dbReference type="Proteomes" id="UP001219518"/>
    </source>
</evidence>
<dbReference type="Proteomes" id="UP001219518">
    <property type="component" value="Unassembled WGS sequence"/>
</dbReference>
<sequence length="901" mass="97017">MKWCRGVRPRRALRAAVRHGLHGLLQVQIQTQSEAQAQAEAQAEAQSQSPPGSQAQADPTTLYDHLKEETAKQDKQEPSAAAAGAKPSAQLPLQQLQQQQLAAAAVGLLSGPGPAYLSHGLLGPSMMHPLKYIPHHPTHSLPVRVGLAGMTLGGPVPLGGPLTRPLAAYGKHKVPHGMTPLSMHSHRHGLPSGMIRRPVLGHTMSPAMNPAVLLQQQAARPGMIMASPSQHNYVIKKKPHFRVPTAGLPAAMLTSTTLRPLYLPTTAGLYSSTLRPTLAQSIMVAQAQAHAQAQAQAVAASQQQIYATKLQKLAAALSTSTTTTTTTTTTPAPVSIPAHLPRPAHLSPQHANHHPSHHSHHHANHQPATNNHASHHHSLQSYPAYYRPSSNPSYPPVSPAFDLESPLEKSPSLNFGSLAVNTGFNPSSVVVEGGFKPILQRRQDEAEDRMAFVEGGDDGDDFMEGSVVEMERRSSDVAVEDEDFVDDDGVQEQPLQQERRTETFEPMFIPSPPDRNSFKAGSVAGKKASEPGKSLVKPKQGGKQARRDKPARLTPLIVRPRPAILGRPLYPNMVMPPFRIQAQARRGHRENIEDDDDDDDDDEEDEEIEHLPIPEHLHQDPATTTGTSTTTAAAQKDDKLQERNQDEEDVEAEDDNVQDETMMAAERMDTYYLPPSAPQQHNGHQQQGLPHTIVTYDGKAVDAAIAASIPNPPPESPPHSPSSADLVRGTPQFGPFLGEAPPPIPAAPSPLDLPQLQPQQVQQAPLAQYPPLLPLSAPAGDEQGLLALVQVHGPHHGTHSHEDTLQTASTDHRGHHQGHAADEHGSSRRQQQQQQQRRRRRSPHHEPGHEGYDDEHDAAGKGAAAPGAAPAGVRAGCALTLLCAMLVSALSAGAGWRLLPC</sequence>
<organism evidence="2 3">
    <name type="scientific">Frankliniella fusca</name>
    <dbReference type="NCBI Taxonomy" id="407009"/>
    <lineage>
        <taxon>Eukaryota</taxon>
        <taxon>Metazoa</taxon>
        <taxon>Ecdysozoa</taxon>
        <taxon>Arthropoda</taxon>
        <taxon>Hexapoda</taxon>
        <taxon>Insecta</taxon>
        <taxon>Pterygota</taxon>
        <taxon>Neoptera</taxon>
        <taxon>Paraneoptera</taxon>
        <taxon>Thysanoptera</taxon>
        <taxon>Terebrantia</taxon>
        <taxon>Thripoidea</taxon>
        <taxon>Thripidae</taxon>
        <taxon>Frankliniella</taxon>
    </lineage>
</organism>
<feature type="region of interest" description="Disordered" evidence="1">
    <location>
        <begin position="794"/>
        <end position="870"/>
    </location>
</feature>
<accession>A0AAE1H6R0</accession>
<feature type="compositionally biased region" description="Low complexity" evidence="1">
    <location>
        <begin position="381"/>
        <end position="392"/>
    </location>
</feature>
<evidence type="ECO:0000256" key="1">
    <source>
        <dbReference type="SAM" id="MobiDB-lite"/>
    </source>
</evidence>
<feature type="compositionally biased region" description="Low complexity" evidence="1">
    <location>
        <begin position="78"/>
        <end position="91"/>
    </location>
</feature>
<feature type="region of interest" description="Disordered" evidence="1">
    <location>
        <begin position="506"/>
        <end position="556"/>
    </location>
</feature>
<dbReference type="EMBL" id="JAHWGI010000466">
    <property type="protein sequence ID" value="KAK3915806.1"/>
    <property type="molecule type" value="Genomic_DNA"/>
</dbReference>
<feature type="compositionally biased region" description="Low complexity" evidence="1">
    <location>
        <begin position="319"/>
        <end position="330"/>
    </location>
</feature>
<gene>
    <name evidence="2" type="ORF">KUF71_005949</name>
</gene>
<feature type="region of interest" description="Disordered" evidence="1">
    <location>
        <begin position="583"/>
        <end position="661"/>
    </location>
</feature>
<feature type="region of interest" description="Disordered" evidence="1">
    <location>
        <begin position="319"/>
        <end position="392"/>
    </location>
</feature>